<evidence type="ECO:0000259" key="3">
    <source>
        <dbReference type="PROSITE" id="PS50075"/>
    </source>
</evidence>
<dbReference type="CDD" id="cd19531">
    <property type="entry name" value="LCL_NRPS-like"/>
    <property type="match status" value="1"/>
</dbReference>
<evidence type="ECO:0000256" key="2">
    <source>
        <dbReference type="ARBA" id="ARBA00022553"/>
    </source>
</evidence>
<keyword evidence="5" id="KW-1185">Reference proteome</keyword>
<name>A0ABT6NYI5_9BACT</name>
<dbReference type="SUPFAM" id="SSF52777">
    <property type="entry name" value="CoA-dependent acyltransferases"/>
    <property type="match status" value="2"/>
</dbReference>
<dbReference type="InterPro" id="IPR009081">
    <property type="entry name" value="PP-bd_ACP"/>
</dbReference>
<evidence type="ECO:0000313" key="4">
    <source>
        <dbReference type="EMBL" id="MDI1433384.1"/>
    </source>
</evidence>
<dbReference type="InterPro" id="IPR025110">
    <property type="entry name" value="AMP-bd_C"/>
</dbReference>
<dbReference type="InterPro" id="IPR000873">
    <property type="entry name" value="AMP-dep_synth/lig_dom"/>
</dbReference>
<dbReference type="InterPro" id="IPR010071">
    <property type="entry name" value="AA_adenyl_dom"/>
</dbReference>
<dbReference type="SMART" id="SM00823">
    <property type="entry name" value="PKS_PP"/>
    <property type="match status" value="1"/>
</dbReference>
<dbReference type="CDD" id="cd05930">
    <property type="entry name" value="A_NRPS"/>
    <property type="match status" value="1"/>
</dbReference>
<sequence length="1162" mass="127161">MSGIVKLLEDLRRQDVKFWLDGAELRVSAPPGVLTPALIAELQRSKPELCALLRGEAATLPTSTIETVPRGGPLPASFAQQQLWVLDKLGQGLAYHSQFAARIEGRLHVPALEQALGEVVRRHESLRTTFLQEGGEVRQIAAPPRAFSLIVTDLRALDPEAKRAALTQWIEADGGEVFDLSRDALLRGRILRLDEEEAVLLLSIHHIAFDGWSIGVLSRELDALYDAFREGRPSPLAELPFQYADHSVWQRRELSGARLSREIEHWRERLSGAPTLLDLPIAVETAAGPARPSQRAGTVTFRLGVEVSEGLRRIARGAGASLFMTTLAVFQVLLARYTGQLDVLVGTPVANRNKQGIESLIGYFVNTVVLRADLSGEPTFLDLLTRVRETTLTAFEHEELPFERLVEALQVERVAHRSPLVQVLFAVQNASDGRLSLPGLRVSPFPLEQRWSRMDLEVDLIEEGREISCVWVYDRGKFEAGAMERMALHFQNLLAAVVAEPTRRALELPILSEEERDRILVAWNGSTAAYPDTSCIHELFEAQAARTPDATAVVFDAAGPDDERGSLTYRALDERANRLAHHLRALGAGRGALVALCVDRSLEQIVAMLGVLKAGCAYVPIDPAYPEERKAFLLDDTRASVLLTRARLADALPRFEGKVVLLDADALDIHPASAPASVTGPDDLAYVMYTSGSTGEPRGVLIEHRSVVGHCETYRRIHELSPADRVLMLASYHFDASVEQLFPALLCGASVVVSEWDMEPLRFSRKLVELGVTLLDTSGAHWRGLTDAWLRDPSLMAWSPLRTLVIGGDVMPADVLEPWWRTDLSSRVRLFNCYGPTEATVAATVHEVRREPGPDAARIPIGKPLANRTAYVLDPLGNPVPVGVPGELYLGGFGLARGYLNQPTRTQEKFVELDHLPPPPPGPGGAPRFRRLYRTGDRVRWQPDGSLDFVGRADNQVKIRGYRVELEEIEAHLRRQPVVKDATVIVHEAGGHRSLIGYVVPAGAMRGAEIEAALRASLPEHMVPSRIVELDAIPRITTSGKVDRSALPDPAASEAPVFVAPRTPTEAALVAIFAEVLGCERVGVHDDFFNLGGHSLNATQVIARVNQEFSVRLPLQQIFEHPTPAGLATCLGATALARDLLAPDIASGAGKQGDGAEEEGDL</sequence>
<organism evidence="4 5">
    <name type="scientific">Polyangium sorediatum</name>
    <dbReference type="NCBI Taxonomy" id="889274"/>
    <lineage>
        <taxon>Bacteria</taxon>
        <taxon>Pseudomonadati</taxon>
        <taxon>Myxococcota</taxon>
        <taxon>Polyangia</taxon>
        <taxon>Polyangiales</taxon>
        <taxon>Polyangiaceae</taxon>
        <taxon>Polyangium</taxon>
    </lineage>
</organism>
<dbReference type="Gene3D" id="3.40.50.980">
    <property type="match status" value="2"/>
</dbReference>
<dbReference type="InterPro" id="IPR045851">
    <property type="entry name" value="AMP-bd_C_sf"/>
</dbReference>
<dbReference type="InterPro" id="IPR041464">
    <property type="entry name" value="TubC_N"/>
</dbReference>
<dbReference type="Pfam" id="PF18563">
    <property type="entry name" value="TubC_N"/>
    <property type="match status" value="1"/>
</dbReference>
<reference evidence="4 5" key="1">
    <citation type="submission" date="2023-04" db="EMBL/GenBank/DDBJ databases">
        <title>The genome sequence of Polyangium sorediatum DSM14670.</title>
        <authorList>
            <person name="Zhang X."/>
        </authorList>
    </citation>
    <scope>NUCLEOTIDE SEQUENCE [LARGE SCALE GENOMIC DNA]</scope>
    <source>
        <strain evidence="4 5">DSM 14670</strain>
    </source>
</reference>
<dbReference type="NCBIfam" id="TIGR01733">
    <property type="entry name" value="AA-adenyl-dom"/>
    <property type="match status" value="1"/>
</dbReference>
<comment type="caution">
    <text evidence="4">The sequence shown here is derived from an EMBL/GenBank/DDBJ whole genome shotgun (WGS) entry which is preliminary data.</text>
</comment>
<accession>A0ABT6NYI5</accession>
<proteinExistence type="predicted"/>
<evidence type="ECO:0000313" key="5">
    <source>
        <dbReference type="Proteomes" id="UP001160301"/>
    </source>
</evidence>
<dbReference type="PROSITE" id="PS50075">
    <property type="entry name" value="CARRIER"/>
    <property type="match status" value="1"/>
</dbReference>
<dbReference type="InterPro" id="IPR023213">
    <property type="entry name" value="CAT-like_dom_sf"/>
</dbReference>
<dbReference type="Proteomes" id="UP001160301">
    <property type="component" value="Unassembled WGS sequence"/>
</dbReference>
<dbReference type="SUPFAM" id="SSF56801">
    <property type="entry name" value="Acetyl-CoA synthetase-like"/>
    <property type="match status" value="1"/>
</dbReference>
<dbReference type="Pfam" id="PF00501">
    <property type="entry name" value="AMP-binding"/>
    <property type="match status" value="1"/>
</dbReference>
<dbReference type="PANTHER" id="PTHR45527:SF1">
    <property type="entry name" value="FATTY ACID SYNTHASE"/>
    <property type="match status" value="1"/>
</dbReference>
<keyword evidence="2" id="KW-0597">Phosphoprotein</keyword>
<dbReference type="Gene3D" id="1.10.10.1830">
    <property type="entry name" value="Non-ribosomal peptide synthase, adenylation domain"/>
    <property type="match status" value="1"/>
</dbReference>
<dbReference type="Pfam" id="PF00668">
    <property type="entry name" value="Condensation"/>
    <property type="match status" value="1"/>
</dbReference>
<dbReference type="InterPro" id="IPR020806">
    <property type="entry name" value="PKS_PP-bd"/>
</dbReference>
<dbReference type="Gene3D" id="3.30.559.30">
    <property type="entry name" value="Nonribosomal peptide synthetase, condensation domain"/>
    <property type="match status" value="1"/>
</dbReference>
<dbReference type="InterPro" id="IPR029058">
    <property type="entry name" value="AB_hydrolase_fold"/>
</dbReference>
<dbReference type="PROSITE" id="PS00455">
    <property type="entry name" value="AMP_BINDING"/>
    <property type="match status" value="1"/>
</dbReference>
<dbReference type="RefSeq" id="WP_136970799.1">
    <property type="nucleotide sequence ID" value="NZ_JARZHI010000029.1"/>
</dbReference>
<protein>
    <submittedName>
        <fullName evidence="4">Non-ribosomal peptide synthetase</fullName>
    </submittedName>
</protein>
<dbReference type="Gene3D" id="3.30.559.10">
    <property type="entry name" value="Chloramphenicol acetyltransferase-like domain"/>
    <property type="match status" value="1"/>
</dbReference>
<dbReference type="InterPro" id="IPR001242">
    <property type="entry name" value="Condensation_dom"/>
</dbReference>
<dbReference type="InterPro" id="IPR044894">
    <property type="entry name" value="TubC_N_sf"/>
</dbReference>
<dbReference type="EMBL" id="JARZHI010000029">
    <property type="protein sequence ID" value="MDI1433384.1"/>
    <property type="molecule type" value="Genomic_DNA"/>
</dbReference>
<dbReference type="Gene3D" id="3.40.50.1820">
    <property type="entry name" value="alpha/beta hydrolase"/>
    <property type="match status" value="1"/>
</dbReference>
<gene>
    <name evidence="4" type="ORF">QHF89_28060</name>
</gene>
<dbReference type="Pfam" id="PF00550">
    <property type="entry name" value="PP-binding"/>
    <property type="match status" value="1"/>
</dbReference>
<dbReference type="Pfam" id="PF13193">
    <property type="entry name" value="AMP-binding_C"/>
    <property type="match status" value="1"/>
</dbReference>
<dbReference type="Gene3D" id="2.30.38.10">
    <property type="entry name" value="Luciferase, Domain 3"/>
    <property type="match status" value="1"/>
</dbReference>
<dbReference type="PANTHER" id="PTHR45527">
    <property type="entry name" value="NONRIBOSOMAL PEPTIDE SYNTHETASE"/>
    <property type="match status" value="1"/>
</dbReference>
<dbReference type="SUPFAM" id="SSF47336">
    <property type="entry name" value="ACP-like"/>
    <property type="match status" value="1"/>
</dbReference>
<dbReference type="InterPro" id="IPR036736">
    <property type="entry name" value="ACP-like_sf"/>
</dbReference>
<dbReference type="InterPro" id="IPR020845">
    <property type="entry name" value="AMP-binding_CS"/>
</dbReference>
<feature type="domain" description="Carrier" evidence="3">
    <location>
        <begin position="1060"/>
        <end position="1135"/>
    </location>
</feature>
<keyword evidence="1" id="KW-0596">Phosphopantetheine</keyword>
<evidence type="ECO:0000256" key="1">
    <source>
        <dbReference type="ARBA" id="ARBA00022450"/>
    </source>
</evidence>
<dbReference type="Gene3D" id="3.30.300.30">
    <property type="match status" value="1"/>
</dbReference>